<dbReference type="RefSeq" id="WP_248362192.1">
    <property type="nucleotide sequence ID" value="NZ_AP025591.1"/>
</dbReference>
<feature type="region of interest" description="Disordered" evidence="1">
    <location>
        <begin position="25"/>
        <end position="47"/>
    </location>
</feature>
<organism evidence="3 4">
    <name type="scientific">Anaeromyxobacter oryzae</name>
    <dbReference type="NCBI Taxonomy" id="2918170"/>
    <lineage>
        <taxon>Bacteria</taxon>
        <taxon>Pseudomonadati</taxon>
        <taxon>Myxococcota</taxon>
        <taxon>Myxococcia</taxon>
        <taxon>Myxococcales</taxon>
        <taxon>Cystobacterineae</taxon>
        <taxon>Anaeromyxobacteraceae</taxon>
        <taxon>Anaeromyxobacter</taxon>
    </lineage>
</organism>
<proteinExistence type="predicted"/>
<feature type="chain" id="PRO_5047438477" description="Lipoprotein" evidence="2">
    <location>
        <begin position="24"/>
        <end position="422"/>
    </location>
</feature>
<evidence type="ECO:0000256" key="1">
    <source>
        <dbReference type="SAM" id="MobiDB-lite"/>
    </source>
</evidence>
<accession>A0ABN6MU43</accession>
<reference evidence="4" key="1">
    <citation type="journal article" date="2022" name="Int. J. Syst. Evol. Microbiol.">
        <title>Anaeromyxobacter oryzae sp. nov., Anaeromyxobacter diazotrophicus sp. nov. and Anaeromyxobacter paludicola sp. nov., isolated from paddy soils.</title>
        <authorList>
            <person name="Itoh H."/>
            <person name="Xu Z."/>
            <person name="Mise K."/>
            <person name="Masuda Y."/>
            <person name="Ushijima N."/>
            <person name="Hayakawa C."/>
            <person name="Shiratori Y."/>
            <person name="Senoo K."/>
        </authorList>
    </citation>
    <scope>NUCLEOTIDE SEQUENCE [LARGE SCALE GENOMIC DNA]</scope>
    <source>
        <strain evidence="4">Red232</strain>
    </source>
</reference>
<evidence type="ECO:0008006" key="5">
    <source>
        <dbReference type="Google" id="ProtNLM"/>
    </source>
</evidence>
<sequence>MRTLPHLAAALAAALSLPLPALAADPKPPPAASPGEPPCEPVKPCEAPMDDAPAAAAEAPADFTAEAKLLYAVVSCSGAPLPAGFDAKVVQAFCAKQKKQIAAYRDGYLPKASAFLAKLRPAGLPTTVVYPFGGGDLLSALTTYPDARNVTTLSLEHAGDPRRLAAVKDPKVLADSLEVIRQTSAGLLTANDSKTENLMKGQRGEIPGQLAFFMTALAIHGYEPVSLKFFRFEPDGTIHYLTATEIAASEKESAKLLRGQWVSPDFSPAFSNSEITFVKKGEDPRTQARVHRHVAADLSDGALAKQPGILKHLASKGRFVAMTKAASYLLWRGDFSKVRNLLLERMVFMISDSTGIPPAYARKAGFVQETYGTFEKSYLDASPTANADFVKLWTSQPKRALPVRYGYLDGEKHYHLLVTRKP</sequence>
<gene>
    <name evidence="3" type="ORF">AMOR_28010</name>
</gene>
<evidence type="ECO:0000313" key="3">
    <source>
        <dbReference type="EMBL" id="BDG03805.1"/>
    </source>
</evidence>
<evidence type="ECO:0000313" key="4">
    <source>
        <dbReference type="Proteomes" id="UP001162891"/>
    </source>
</evidence>
<keyword evidence="4" id="KW-1185">Reference proteome</keyword>
<feature type="signal peptide" evidence="2">
    <location>
        <begin position="1"/>
        <end position="23"/>
    </location>
</feature>
<protein>
    <recommendedName>
        <fullName evidence="5">Lipoprotein</fullName>
    </recommendedName>
</protein>
<evidence type="ECO:0000256" key="2">
    <source>
        <dbReference type="SAM" id="SignalP"/>
    </source>
</evidence>
<dbReference type="Proteomes" id="UP001162891">
    <property type="component" value="Chromosome"/>
</dbReference>
<dbReference type="EMBL" id="AP025591">
    <property type="protein sequence ID" value="BDG03805.1"/>
    <property type="molecule type" value="Genomic_DNA"/>
</dbReference>
<keyword evidence="2" id="KW-0732">Signal</keyword>
<name>A0ABN6MU43_9BACT</name>
<feature type="compositionally biased region" description="Pro residues" evidence="1">
    <location>
        <begin position="26"/>
        <end position="41"/>
    </location>
</feature>